<organism evidence="6">
    <name type="scientific">Nippostrongylus brasiliensis</name>
    <name type="common">Rat hookworm</name>
    <dbReference type="NCBI Taxonomy" id="27835"/>
    <lineage>
        <taxon>Eukaryota</taxon>
        <taxon>Metazoa</taxon>
        <taxon>Ecdysozoa</taxon>
        <taxon>Nematoda</taxon>
        <taxon>Chromadorea</taxon>
        <taxon>Rhabditida</taxon>
        <taxon>Rhabditina</taxon>
        <taxon>Rhabditomorpha</taxon>
        <taxon>Strongyloidea</taxon>
        <taxon>Heligmosomidae</taxon>
        <taxon>Nippostrongylus</taxon>
    </lineage>
</organism>
<evidence type="ECO:0000313" key="6">
    <source>
        <dbReference type="WBParaSite" id="NBR_0000602101-mRNA-1"/>
    </source>
</evidence>
<dbReference type="AlphaFoldDB" id="A0A0N4XTR7"/>
<dbReference type="GO" id="GO:0004190">
    <property type="term" value="F:aspartic-type endopeptidase activity"/>
    <property type="evidence" value="ECO:0007669"/>
    <property type="project" value="InterPro"/>
</dbReference>
<dbReference type="WBParaSite" id="NBR_0000602101-mRNA-1">
    <property type="protein sequence ID" value="NBR_0000602101-mRNA-1"/>
    <property type="gene ID" value="NBR_0000602101"/>
</dbReference>
<dbReference type="Proteomes" id="UP000271162">
    <property type="component" value="Unassembled WGS sequence"/>
</dbReference>
<keyword evidence="5" id="KW-1185">Reference proteome</keyword>
<evidence type="ECO:0000259" key="3">
    <source>
        <dbReference type="PROSITE" id="PS50175"/>
    </source>
</evidence>
<name>A0A0N4XTR7_NIPBR</name>
<evidence type="ECO:0000256" key="1">
    <source>
        <dbReference type="ARBA" id="ARBA00022801"/>
    </source>
</evidence>
<evidence type="ECO:0000313" key="4">
    <source>
        <dbReference type="EMBL" id="VDL69611.1"/>
    </source>
</evidence>
<dbReference type="EMBL" id="UYSL01019771">
    <property type="protein sequence ID" value="VDL69611.1"/>
    <property type="molecule type" value="Genomic_DNA"/>
</dbReference>
<dbReference type="InterPro" id="IPR001995">
    <property type="entry name" value="Peptidase_A2_cat"/>
</dbReference>
<reference evidence="4 5" key="2">
    <citation type="submission" date="2018-11" db="EMBL/GenBank/DDBJ databases">
        <authorList>
            <consortium name="Pathogen Informatics"/>
        </authorList>
    </citation>
    <scope>NUCLEOTIDE SEQUENCE [LARGE SCALE GENOMIC DNA]</scope>
</reference>
<accession>A0A0N4XTR7</accession>
<reference evidence="6" key="1">
    <citation type="submission" date="2017-02" db="UniProtKB">
        <authorList>
            <consortium name="WormBaseParasite"/>
        </authorList>
    </citation>
    <scope>IDENTIFICATION</scope>
</reference>
<feature type="region of interest" description="Disordered" evidence="2">
    <location>
        <begin position="170"/>
        <end position="189"/>
    </location>
</feature>
<dbReference type="InterPro" id="IPR001969">
    <property type="entry name" value="Aspartic_peptidase_AS"/>
</dbReference>
<dbReference type="Pfam" id="PF13975">
    <property type="entry name" value="gag-asp_proteas"/>
    <property type="match status" value="1"/>
</dbReference>
<dbReference type="SUPFAM" id="SSF50630">
    <property type="entry name" value="Acid proteases"/>
    <property type="match status" value="1"/>
</dbReference>
<sequence length="339" mass="38766">MTTSLSTRQGLLTKMAGKLSALLDDAKEEVAIQLPRDEELKRTYLQEKKSRLTKIKKHIEGAATNVDKALRVYTETADALDSDTRQRQYILLLHSRAIGDIHKISYLMDARRGDARRCVRQFQISVRREADVQKINGFYMKSFPPSLIKWRSKEKPSTMWYSRNKFSPNSAKRFNEEEDDNESPPVEKENTDMEAVLCMKTTDIRTNARDCILVGQAHVLNKSSQTLETVHILLDTGADRSFIQEDLAKRLQLENIDTLQMTISTFGSEQPKATKCGIATLQIFDSVGQPHWFQVARIAHLTESLLRSKLSKEDQRYLAESDNKLLVSEHLPEVCSQFC</sequence>
<feature type="domain" description="Peptidase A2" evidence="3">
    <location>
        <begin position="230"/>
        <end position="245"/>
    </location>
</feature>
<protein>
    <submittedName>
        <fullName evidence="6">Peptidase A2 domain-containing protein</fullName>
    </submittedName>
</protein>
<gene>
    <name evidence="4" type="ORF">NBR_LOCUS6022</name>
</gene>
<dbReference type="PROSITE" id="PS00141">
    <property type="entry name" value="ASP_PROTEASE"/>
    <property type="match status" value="1"/>
</dbReference>
<evidence type="ECO:0000256" key="2">
    <source>
        <dbReference type="SAM" id="MobiDB-lite"/>
    </source>
</evidence>
<dbReference type="Gene3D" id="2.40.70.10">
    <property type="entry name" value="Acid Proteases"/>
    <property type="match status" value="1"/>
</dbReference>
<keyword evidence="1" id="KW-0378">Hydrolase</keyword>
<evidence type="ECO:0000313" key="5">
    <source>
        <dbReference type="Proteomes" id="UP000271162"/>
    </source>
</evidence>
<proteinExistence type="predicted"/>
<dbReference type="PROSITE" id="PS50175">
    <property type="entry name" value="ASP_PROT_RETROV"/>
    <property type="match status" value="1"/>
</dbReference>
<dbReference type="GO" id="GO:0006508">
    <property type="term" value="P:proteolysis"/>
    <property type="evidence" value="ECO:0007669"/>
    <property type="project" value="InterPro"/>
</dbReference>
<dbReference type="InterPro" id="IPR021109">
    <property type="entry name" value="Peptidase_aspartic_dom_sf"/>
</dbReference>